<feature type="domain" description="SWIM-type" evidence="2">
    <location>
        <begin position="8"/>
        <end position="41"/>
    </location>
</feature>
<dbReference type="EMBL" id="CAJVQB010113970">
    <property type="protein sequence ID" value="CAG8852595.1"/>
    <property type="molecule type" value="Genomic_DNA"/>
</dbReference>
<comment type="caution">
    <text evidence="3">The sequence shown here is derived from an EMBL/GenBank/DDBJ whole genome shotgun (WGS) entry which is preliminary data.</text>
</comment>
<protein>
    <submittedName>
        <fullName evidence="3">45491_t:CDS:1</fullName>
    </submittedName>
</protein>
<proteinExistence type="predicted"/>
<dbReference type="Proteomes" id="UP000789901">
    <property type="component" value="Unassembled WGS sequence"/>
</dbReference>
<evidence type="ECO:0000313" key="4">
    <source>
        <dbReference type="Proteomes" id="UP000789901"/>
    </source>
</evidence>
<keyword evidence="1" id="KW-0479">Metal-binding</keyword>
<dbReference type="PROSITE" id="PS50966">
    <property type="entry name" value="ZF_SWIM"/>
    <property type="match status" value="1"/>
</dbReference>
<evidence type="ECO:0000313" key="3">
    <source>
        <dbReference type="EMBL" id="CAG8852595.1"/>
    </source>
</evidence>
<dbReference type="InterPro" id="IPR007527">
    <property type="entry name" value="Znf_SWIM"/>
</dbReference>
<reference evidence="3 4" key="1">
    <citation type="submission" date="2021-06" db="EMBL/GenBank/DDBJ databases">
        <authorList>
            <person name="Kallberg Y."/>
            <person name="Tangrot J."/>
            <person name="Rosling A."/>
        </authorList>
    </citation>
    <scope>NUCLEOTIDE SEQUENCE [LARGE SCALE GENOMIC DNA]</scope>
    <source>
        <strain evidence="3 4">120-4 pot B 10/14</strain>
    </source>
</reference>
<evidence type="ECO:0000256" key="1">
    <source>
        <dbReference type="PROSITE-ProRule" id="PRU00325"/>
    </source>
</evidence>
<name>A0ABN7XCU7_GIGMA</name>
<accession>A0ABN7XCU7</accession>
<evidence type="ECO:0000259" key="2">
    <source>
        <dbReference type="PROSITE" id="PS50966"/>
    </source>
</evidence>
<feature type="non-terminal residue" evidence="3">
    <location>
        <position position="1"/>
    </location>
</feature>
<keyword evidence="4" id="KW-1185">Reference proteome</keyword>
<organism evidence="3 4">
    <name type="scientific">Gigaspora margarita</name>
    <dbReference type="NCBI Taxonomy" id="4874"/>
    <lineage>
        <taxon>Eukaryota</taxon>
        <taxon>Fungi</taxon>
        <taxon>Fungi incertae sedis</taxon>
        <taxon>Mucoromycota</taxon>
        <taxon>Glomeromycotina</taxon>
        <taxon>Glomeromycetes</taxon>
        <taxon>Diversisporales</taxon>
        <taxon>Gigasporaceae</taxon>
        <taxon>Gigaspora</taxon>
    </lineage>
</organism>
<gene>
    <name evidence="3" type="ORF">GMARGA_LOCUS41416</name>
</gene>
<sequence length="172" mass="19802">AVDAEKYYMIDLTHWVCSCMSLLNSRFLICKHLVYCAIEKEKAYNSKGIRLLYSNFKQYTDCPFLILNSNNSQNQSLNILDINTKLLTQVNIKNDLITIDKNEENFDPELHQLCKSKIVVLEHLVEHLNNELSANNLRHVSNIVNNMKHTFTIADDIKSSQCKDNAVKLGIN</sequence>
<keyword evidence="1" id="KW-0862">Zinc</keyword>
<keyword evidence="1" id="KW-0863">Zinc-finger</keyword>